<dbReference type="PANTHER" id="PTHR11383">
    <property type="entry name" value="NUCLEOSIDE DIPHOSPHATE-LINKED MOIETY X MOTIF 13"/>
    <property type="match status" value="1"/>
</dbReference>
<evidence type="ECO:0000256" key="6">
    <source>
        <dbReference type="ARBA" id="ARBA00023027"/>
    </source>
</evidence>
<dbReference type="PANTHER" id="PTHR11383:SF3">
    <property type="entry name" value="NAD(P)H PYROPHOSPHATASE NUDT13, MITOCHONDRIAL"/>
    <property type="match status" value="1"/>
</dbReference>
<dbReference type="InterPro" id="IPR000086">
    <property type="entry name" value="NUDIX_hydrolase_dom"/>
</dbReference>
<comment type="cofactor">
    <cofactor evidence="1">
        <name>Mg(2+)</name>
        <dbReference type="ChEBI" id="CHEBI:18420"/>
    </cofactor>
</comment>
<dbReference type="Gene3D" id="3.90.79.10">
    <property type="entry name" value="Nucleoside Triphosphate Pyrophosphohydrolase"/>
    <property type="match status" value="1"/>
</dbReference>
<evidence type="ECO:0000256" key="3">
    <source>
        <dbReference type="ARBA" id="ARBA00022723"/>
    </source>
</evidence>
<dbReference type="CDD" id="cd03429">
    <property type="entry name" value="NUDIX_NADH_pyrophosphatase_Nudt13"/>
    <property type="match status" value="1"/>
</dbReference>
<dbReference type="PROSITE" id="PS00893">
    <property type="entry name" value="NUDIX_BOX"/>
    <property type="match status" value="1"/>
</dbReference>
<gene>
    <name evidence="8" type="ORF">LM010_15810</name>
</gene>
<dbReference type="Pfam" id="PF00293">
    <property type="entry name" value="NUDIX"/>
    <property type="match status" value="1"/>
</dbReference>
<dbReference type="Proteomes" id="UP000388452">
    <property type="component" value="Chromosome"/>
</dbReference>
<evidence type="ECO:0000313" key="8">
    <source>
        <dbReference type="EMBL" id="QFQ92763.1"/>
    </source>
</evidence>
<feature type="domain" description="Nudix hydrolase" evidence="7">
    <location>
        <begin position="35"/>
        <end position="160"/>
    </location>
</feature>
<evidence type="ECO:0000259" key="7">
    <source>
        <dbReference type="PROSITE" id="PS51462"/>
    </source>
</evidence>
<keyword evidence="6" id="KW-0520">NAD</keyword>
<accession>A0A5P8JUF9</accession>
<name>A0A5P8JUF9_9LACO</name>
<dbReference type="GO" id="GO:0016787">
    <property type="term" value="F:hydrolase activity"/>
    <property type="evidence" value="ECO:0007669"/>
    <property type="project" value="UniProtKB-KW"/>
</dbReference>
<evidence type="ECO:0000256" key="4">
    <source>
        <dbReference type="ARBA" id="ARBA00022801"/>
    </source>
</evidence>
<dbReference type="GO" id="GO:0046872">
    <property type="term" value="F:metal ion binding"/>
    <property type="evidence" value="ECO:0007669"/>
    <property type="project" value="UniProtKB-KW"/>
</dbReference>
<dbReference type="EC" id="3.6.1.22" evidence="2"/>
<proteinExistence type="predicted"/>
<keyword evidence="5" id="KW-0460">Magnesium</keyword>
<dbReference type="EMBL" id="CP045068">
    <property type="protein sequence ID" value="QFQ92763.1"/>
    <property type="molecule type" value="Genomic_DNA"/>
</dbReference>
<protein>
    <recommendedName>
        <fullName evidence="2">NAD(+) diphosphatase</fullName>
        <ecNumber evidence="2">3.6.1.22</ecNumber>
    </recommendedName>
</protein>
<keyword evidence="3" id="KW-0479">Metal-binding</keyword>
<dbReference type="PROSITE" id="PS51462">
    <property type="entry name" value="NUDIX"/>
    <property type="match status" value="1"/>
</dbReference>
<evidence type="ECO:0000256" key="2">
    <source>
        <dbReference type="ARBA" id="ARBA00012381"/>
    </source>
</evidence>
<evidence type="ECO:0000256" key="1">
    <source>
        <dbReference type="ARBA" id="ARBA00001946"/>
    </source>
</evidence>
<dbReference type="InterPro" id="IPR020084">
    <property type="entry name" value="NUDIX_hydrolase_CS"/>
</dbReference>
<sequence>MFQYCPTCGTKLVTKLAGDDGEIPYCPHCERFWFPMFADCVIVLVANAQHEIVLAKMPYLSKQYESLISGYIKPGENAESAAIREVQEELGLTGESIEYAGTYWLPKHQMMMHGFMVLVADDQLNLSDELESAEWVSVEAAPAKMWPASPENAALKVCQLYAQQIK</sequence>
<evidence type="ECO:0000256" key="5">
    <source>
        <dbReference type="ARBA" id="ARBA00022842"/>
    </source>
</evidence>
<reference evidence="8 9" key="1">
    <citation type="submission" date="2019-10" db="EMBL/GenBank/DDBJ databases">
        <title>Genome sequencing of Lactobacillus manihotivorans.</title>
        <authorList>
            <person name="Kim K."/>
        </authorList>
    </citation>
    <scope>NUCLEOTIDE SEQUENCE [LARGE SCALE GENOMIC DNA]</scope>
    <source>
        <strain evidence="8 9">LM010</strain>
    </source>
</reference>
<dbReference type="InterPro" id="IPR049734">
    <property type="entry name" value="NudC-like_C"/>
</dbReference>
<organism evidence="8 9">
    <name type="scientific">Lacticaseibacillus manihotivorans</name>
    <dbReference type="NCBI Taxonomy" id="88233"/>
    <lineage>
        <taxon>Bacteria</taxon>
        <taxon>Bacillati</taxon>
        <taxon>Bacillota</taxon>
        <taxon>Bacilli</taxon>
        <taxon>Lactobacillales</taxon>
        <taxon>Lactobacillaceae</taxon>
        <taxon>Lacticaseibacillus</taxon>
    </lineage>
</organism>
<keyword evidence="4" id="KW-0378">Hydrolase</keyword>
<evidence type="ECO:0000313" key="9">
    <source>
        <dbReference type="Proteomes" id="UP000388452"/>
    </source>
</evidence>
<dbReference type="InterPro" id="IPR015797">
    <property type="entry name" value="NUDIX_hydrolase-like_dom_sf"/>
</dbReference>
<dbReference type="SUPFAM" id="SSF55811">
    <property type="entry name" value="Nudix"/>
    <property type="match status" value="1"/>
</dbReference>
<dbReference type="AlphaFoldDB" id="A0A5P8JUF9"/>